<sequence length="784" mass="87044">MQIDNGGNFLGSSTPLDTNQKWQVIKDKVGLDNTDDYYSFKLSSRSSFNLVLSNLSDNADVRLLNDHGSEIANSSGNGNVSEKINQILDSGSYHIHVHQVGNVGTSYNLRVRSNHIPQAFQFNTEAIAGGVRLTDTKVFDADGVNDLRTVDFWLKKQGESWKKFGSVSEFSENTDGSIGFNYDINNLEQGKYHIWGRATDKLGARSNVWTESFNVENIVNLAPQNLGFAIDQITGGIKLTNTKVFDANGIDDLERIDFQLKKEGGEWTDIKDALNFYQNQDASIGFNYSISDLKQGNYELKAIAYDKAGASGDALTTYFKVANVAPSNFEFDIQTIEGGVRVINGKVFDANGIDDLSRVDFWLQKQGGNWQNIADAVEFRSNEDGSFGFDYSIDSLEGGDYLLWARTRDKIDDYSNIWQKSFQVVDTVPQQDWFDQNIQDTNIRELSRSLFSDNIIDRNEAIAIIRNAKDDGVVDSTELNDLRTIINNASYLGMSDYVRVLSNKVVNGDVANKSGNLQAGSSDVQLDKLINKWFLGSERPITTHTYQYAQGSLFQNGISHDDIKQGYINDCFFLAGLGATAVQSPEIIQNMFIDNGDGTFTVRFYNKGVADYVTVDRYLPTNNIGNFVYANAGDYHGNSNNELWVALAEKAYAQLNESGWINQDNTNSYNGIGNAGYLSDAFAHITGEKSALGRILNFNTVIDAFSSGEVVGFGSKSSGVESNIVTSHAYALIDYNATTQKFTLLNPWSTDNTALKSRTLELSWNEISNNFSYWDSTIKNVVST</sequence>
<feature type="domain" description="Calpain catalytic" evidence="6">
    <location>
        <begin position="539"/>
        <end position="784"/>
    </location>
</feature>
<evidence type="ECO:0000256" key="1">
    <source>
        <dbReference type="ARBA" id="ARBA00007623"/>
    </source>
</evidence>
<keyword evidence="3 5" id="KW-0378">Hydrolase</keyword>
<dbReference type="InterPro" id="IPR038765">
    <property type="entry name" value="Papain-like_cys_pep_sf"/>
</dbReference>
<keyword evidence="4 5" id="KW-0788">Thiol protease</keyword>
<dbReference type="AlphaFoldDB" id="A0A8J7K1B5"/>
<dbReference type="GO" id="GO:0006508">
    <property type="term" value="P:proteolysis"/>
    <property type="evidence" value="ECO:0007669"/>
    <property type="project" value="UniProtKB-KW"/>
</dbReference>
<dbReference type="GO" id="GO:0004198">
    <property type="term" value="F:calcium-dependent cysteine-type endopeptidase activity"/>
    <property type="evidence" value="ECO:0007669"/>
    <property type="project" value="InterPro"/>
</dbReference>
<dbReference type="PANTHER" id="PTHR10183">
    <property type="entry name" value="CALPAIN"/>
    <property type="match status" value="1"/>
</dbReference>
<protein>
    <submittedName>
        <fullName evidence="7">Pre-peptidase C-terminal domain-containing protein</fullName>
    </submittedName>
</protein>
<comment type="similarity">
    <text evidence="1">Belongs to the peptidase C2 family.</text>
</comment>
<keyword evidence="8" id="KW-1185">Reference proteome</keyword>
<evidence type="ECO:0000313" key="7">
    <source>
        <dbReference type="EMBL" id="MBE9211662.1"/>
    </source>
</evidence>
<evidence type="ECO:0000256" key="5">
    <source>
        <dbReference type="PROSITE-ProRule" id="PRU00239"/>
    </source>
</evidence>
<dbReference type="InterPro" id="IPR007280">
    <property type="entry name" value="Peptidase_C_arc/bac"/>
</dbReference>
<dbReference type="Gene3D" id="2.60.120.380">
    <property type="match status" value="1"/>
</dbReference>
<dbReference type="Proteomes" id="UP000620559">
    <property type="component" value="Unassembled WGS sequence"/>
</dbReference>
<evidence type="ECO:0000256" key="4">
    <source>
        <dbReference type="ARBA" id="ARBA00022807"/>
    </source>
</evidence>
<organism evidence="7 8">
    <name type="scientific">Plectonema cf. radiosum LEGE 06105</name>
    <dbReference type="NCBI Taxonomy" id="945769"/>
    <lineage>
        <taxon>Bacteria</taxon>
        <taxon>Bacillati</taxon>
        <taxon>Cyanobacteriota</taxon>
        <taxon>Cyanophyceae</taxon>
        <taxon>Oscillatoriophycideae</taxon>
        <taxon>Oscillatoriales</taxon>
        <taxon>Microcoleaceae</taxon>
        <taxon>Plectonema</taxon>
    </lineage>
</organism>
<dbReference type="SUPFAM" id="SSF54001">
    <property type="entry name" value="Cysteine proteinases"/>
    <property type="match status" value="1"/>
</dbReference>
<comment type="caution">
    <text evidence="7">The sequence shown here is derived from an EMBL/GenBank/DDBJ whole genome shotgun (WGS) entry which is preliminary data.</text>
</comment>
<feature type="active site" evidence="5">
    <location>
        <position position="746"/>
    </location>
</feature>
<accession>A0A8J7K1B5</accession>
<dbReference type="InterPro" id="IPR001300">
    <property type="entry name" value="Peptidase_C2_calpain_cat"/>
</dbReference>
<dbReference type="InterPro" id="IPR022684">
    <property type="entry name" value="Calpain_cysteine_protease"/>
</dbReference>
<reference evidence="7" key="1">
    <citation type="submission" date="2020-10" db="EMBL/GenBank/DDBJ databases">
        <authorList>
            <person name="Castelo-Branco R."/>
            <person name="Eusebio N."/>
            <person name="Adriana R."/>
            <person name="Vieira A."/>
            <person name="Brugerolle De Fraissinette N."/>
            <person name="Rezende De Castro R."/>
            <person name="Schneider M.P."/>
            <person name="Vasconcelos V."/>
            <person name="Leao P.N."/>
        </authorList>
    </citation>
    <scope>NUCLEOTIDE SEQUENCE</scope>
    <source>
        <strain evidence="7">LEGE 06105</strain>
    </source>
</reference>
<evidence type="ECO:0000256" key="3">
    <source>
        <dbReference type="ARBA" id="ARBA00022801"/>
    </source>
</evidence>
<name>A0A8J7K1B5_9CYAN</name>
<dbReference type="PANTHER" id="PTHR10183:SF379">
    <property type="entry name" value="CALPAIN-5"/>
    <property type="match status" value="1"/>
</dbReference>
<evidence type="ECO:0000259" key="6">
    <source>
        <dbReference type="PROSITE" id="PS50203"/>
    </source>
</evidence>
<dbReference type="SUPFAM" id="SSF89260">
    <property type="entry name" value="Collagen-binding domain"/>
    <property type="match status" value="1"/>
</dbReference>
<gene>
    <name evidence="7" type="ORF">IQ247_02840</name>
</gene>
<evidence type="ECO:0000256" key="2">
    <source>
        <dbReference type="ARBA" id="ARBA00022670"/>
    </source>
</evidence>
<dbReference type="Pfam" id="PF00648">
    <property type="entry name" value="Peptidase_C2"/>
    <property type="match status" value="1"/>
</dbReference>
<proteinExistence type="inferred from homology"/>
<dbReference type="EMBL" id="JADEWL010000006">
    <property type="protein sequence ID" value="MBE9211662.1"/>
    <property type="molecule type" value="Genomic_DNA"/>
</dbReference>
<feature type="active site" evidence="5">
    <location>
        <position position="571"/>
    </location>
</feature>
<dbReference type="RefSeq" id="WP_193916848.1">
    <property type="nucleotide sequence ID" value="NZ_JADEWL010000006.1"/>
</dbReference>
<feature type="active site" evidence="5">
    <location>
        <position position="728"/>
    </location>
</feature>
<dbReference type="SMART" id="SM00230">
    <property type="entry name" value="CysPc"/>
    <property type="match status" value="1"/>
</dbReference>
<evidence type="ECO:0000313" key="8">
    <source>
        <dbReference type="Proteomes" id="UP000620559"/>
    </source>
</evidence>
<dbReference type="PROSITE" id="PS50203">
    <property type="entry name" value="CALPAIN_CAT"/>
    <property type="match status" value="1"/>
</dbReference>
<dbReference type="Pfam" id="PF04151">
    <property type="entry name" value="PPC"/>
    <property type="match status" value="1"/>
</dbReference>
<keyword evidence="2 5" id="KW-0645">Protease</keyword>